<sequence>MIRRTINREACAGMVIMVMLVVSIGLSSAEMYHHASHPGDPAMRKMSGTKLMTLDLPPAAKEGLKLTMREHLEAIDAIVGALGREDFAGAATLTNEELGFPKHHVAMQREQGATFPPEYHDLAMAHHQAAEALGEVIPTKDLKQILPHLEQTIHACVKCHQVFRLQD</sequence>
<dbReference type="RefSeq" id="WP_312748668.1">
    <property type="nucleotide sequence ID" value="NZ_CP116968.1"/>
</dbReference>
<dbReference type="GO" id="GO:0005506">
    <property type="term" value="F:iron ion binding"/>
    <property type="evidence" value="ECO:0007669"/>
    <property type="project" value="InterPro"/>
</dbReference>
<dbReference type="GO" id="GO:0022900">
    <property type="term" value="P:electron transport chain"/>
    <property type="evidence" value="ECO:0007669"/>
    <property type="project" value="InterPro"/>
</dbReference>
<evidence type="ECO:0008006" key="3">
    <source>
        <dbReference type="Google" id="ProtNLM"/>
    </source>
</evidence>
<proteinExistence type="predicted"/>
<evidence type="ECO:0000313" key="1">
    <source>
        <dbReference type="EMBL" id="WNM63888.1"/>
    </source>
</evidence>
<protein>
    <recommendedName>
        <fullName evidence="3">Cytochrome c</fullName>
    </recommendedName>
</protein>
<organism evidence="1 2">
    <name type="scientific">Candidatus Nitrospira neomarina</name>
    <dbReference type="NCBI Taxonomy" id="3020899"/>
    <lineage>
        <taxon>Bacteria</taxon>
        <taxon>Pseudomonadati</taxon>
        <taxon>Nitrospirota</taxon>
        <taxon>Nitrospiria</taxon>
        <taxon>Nitrospirales</taxon>
        <taxon>Nitrospiraceae</taxon>
        <taxon>Nitrospira</taxon>
    </lineage>
</organism>
<dbReference type="Gene3D" id="1.20.120.10">
    <property type="entry name" value="Cytochrome c/b562"/>
    <property type="match status" value="1"/>
</dbReference>
<accession>A0AA96GRD2</accession>
<dbReference type="EMBL" id="CP116968">
    <property type="protein sequence ID" value="WNM63888.1"/>
    <property type="molecule type" value="Genomic_DNA"/>
</dbReference>
<name>A0AA96GRD2_9BACT</name>
<dbReference type="KEGG" id="nneo:PQG83_09060"/>
<reference evidence="1 2" key="1">
    <citation type="submission" date="2023-01" db="EMBL/GenBank/DDBJ databases">
        <title>Cultivation and genomic characterization of new, ubiquitous marine nitrite-oxidizing bacteria from the Nitrospirales.</title>
        <authorList>
            <person name="Mueller A.J."/>
            <person name="Daebeler A."/>
            <person name="Herbold C.W."/>
            <person name="Kirkegaard R.H."/>
            <person name="Daims H."/>
        </authorList>
    </citation>
    <scope>NUCLEOTIDE SEQUENCE [LARGE SCALE GENOMIC DNA]</scope>
    <source>
        <strain evidence="1 2">DK</strain>
    </source>
</reference>
<dbReference type="SUPFAM" id="SSF47175">
    <property type="entry name" value="Cytochromes"/>
    <property type="match status" value="1"/>
</dbReference>
<dbReference type="InterPro" id="IPR010980">
    <property type="entry name" value="Cyt_c/b562"/>
</dbReference>
<dbReference type="GO" id="GO:0009055">
    <property type="term" value="F:electron transfer activity"/>
    <property type="evidence" value="ECO:0007669"/>
    <property type="project" value="InterPro"/>
</dbReference>
<dbReference type="AlphaFoldDB" id="A0AA96GRD2"/>
<keyword evidence="2" id="KW-1185">Reference proteome</keyword>
<gene>
    <name evidence="1" type="ORF">PQG83_09060</name>
</gene>
<dbReference type="Proteomes" id="UP001302494">
    <property type="component" value="Chromosome"/>
</dbReference>
<evidence type="ECO:0000313" key="2">
    <source>
        <dbReference type="Proteomes" id="UP001302494"/>
    </source>
</evidence>
<dbReference type="GO" id="GO:0020037">
    <property type="term" value="F:heme binding"/>
    <property type="evidence" value="ECO:0007669"/>
    <property type="project" value="InterPro"/>
</dbReference>